<dbReference type="Pfam" id="PF16313">
    <property type="entry name" value="DUF4953"/>
    <property type="match status" value="1"/>
</dbReference>
<keyword evidence="1" id="KW-0732">Signal</keyword>
<dbReference type="Gene3D" id="3.40.390.10">
    <property type="entry name" value="Collagenase (Catalytic Domain)"/>
    <property type="match status" value="1"/>
</dbReference>
<name>A0A238L269_9RHOB</name>
<reference evidence="5" key="1">
    <citation type="submission" date="2017-05" db="EMBL/GenBank/DDBJ databases">
        <authorList>
            <person name="Rodrigo-Torres L."/>
            <person name="Arahal R. D."/>
            <person name="Lucena T."/>
        </authorList>
    </citation>
    <scope>NUCLEOTIDE SEQUENCE [LARGE SCALE GENOMIC DNA]</scope>
    <source>
        <strain evidence="5">CECT 8715</strain>
    </source>
</reference>
<dbReference type="GO" id="GO:0008237">
    <property type="term" value="F:metallopeptidase activity"/>
    <property type="evidence" value="ECO:0007669"/>
    <property type="project" value="InterPro"/>
</dbReference>
<feature type="signal peptide" evidence="1">
    <location>
        <begin position="1"/>
        <end position="22"/>
    </location>
</feature>
<dbReference type="Proteomes" id="UP000202485">
    <property type="component" value="Unassembled WGS sequence"/>
</dbReference>
<feature type="domain" description="DUF5117" evidence="3">
    <location>
        <begin position="123"/>
        <end position="277"/>
    </location>
</feature>
<accession>A0A238L269</accession>
<dbReference type="InterPro" id="IPR032534">
    <property type="entry name" value="EcxA_zinc-bd"/>
</dbReference>
<dbReference type="InterPro" id="IPR024079">
    <property type="entry name" value="MetalloPept_cat_dom_sf"/>
</dbReference>
<protein>
    <recommendedName>
        <fullName evidence="6">DUF5117 domain-containing protein</fullName>
    </recommendedName>
</protein>
<dbReference type="InterPro" id="IPR034032">
    <property type="entry name" value="Zn_MMP-like_bac"/>
</dbReference>
<dbReference type="AlphaFoldDB" id="A0A238L269"/>
<sequence length="795" mass="87177">MRLAFALCIALAVTLMPANARAQSASFQERVAGAEVRSGVFDLYQKDGDLLLAIPRDMFERSLIWYAEVSRYPTDAVAFGGNALGARLIQLERRPDRVMVRSLSGTSFEKVSGDPYYTGGRDKLRPVNLAVERANLGPIIVDFPILAESDTGAVLVDLQEVFGGDIVGYSVAAQLASTGLAPGPNDPGRSYVAEASVYPDNLFVRSQLTFEATDQAGLAQPISVETAHSIAVLPETPMERRPYDDRVGFFFTEYLVFESEFGDVQSRDRAALRFRLEHADPDAPRPSDPVKPIVFYLSREIPDRWRPYIRQAVEDWQTAFEAAGFTNAIIARDAPSRDQVPDWSPEDVRHSVIRWVAQPVQNAMGPNIHDPRSGEILSAHILVWPDVVNLFSRYYYLLMHRTDPAAGKLPLPEELQGRILRYVVSHEVGHTLGLRHNHRASTAWSTAQLRDPLFTAENGSTSSIMAYGRFNYVAEPDDGVTQLIPIIGAYDRHAIRWGYSSDVDAEELDSIAAEAEERPELIWGAGERGEEYLAQFDPRVQTENIGADRILATRAGIAALHASLAALPLAVEDTRDPQAMLEETYGDALNRYVGIAGSVGKLIGGVTQTSGDDRPFAYVDPEEQRRAVEFLTGEAIHGLNAFADPDLLGRFRPIGGLTSVENAAAQIMNEVLNRKSVRMVYMQRRLLGDTGMSLQEYVSLVTETLLSDLPSKELVSPAQNGAIIAYIDILTDLTTEDGNAEDLVALVDAEYPLEVAMVAAGGLKGTSIGEIASAELDRVNAMLGKGLSEQGEEKQ</sequence>
<dbReference type="EMBL" id="FXYG01000005">
    <property type="protein sequence ID" value="SMX48960.1"/>
    <property type="molecule type" value="Genomic_DNA"/>
</dbReference>
<dbReference type="RefSeq" id="WP_176432520.1">
    <property type="nucleotide sequence ID" value="NZ_FXYG01000005.1"/>
</dbReference>
<evidence type="ECO:0000259" key="3">
    <source>
        <dbReference type="Pfam" id="PF17148"/>
    </source>
</evidence>
<evidence type="ECO:0000259" key="2">
    <source>
        <dbReference type="Pfam" id="PF16313"/>
    </source>
</evidence>
<keyword evidence="5" id="KW-1185">Reference proteome</keyword>
<feature type="domain" description="EcxA zinc-binding" evidence="2">
    <location>
        <begin position="410"/>
        <end position="710"/>
    </location>
</feature>
<organism evidence="4 5">
    <name type="scientific">Ruegeria arenilitoris</name>
    <dbReference type="NCBI Taxonomy" id="1173585"/>
    <lineage>
        <taxon>Bacteria</taxon>
        <taxon>Pseudomonadati</taxon>
        <taxon>Pseudomonadota</taxon>
        <taxon>Alphaproteobacteria</taxon>
        <taxon>Rhodobacterales</taxon>
        <taxon>Roseobacteraceae</taxon>
        <taxon>Ruegeria</taxon>
    </lineage>
</organism>
<feature type="chain" id="PRO_5012308503" description="DUF5117 domain-containing protein" evidence="1">
    <location>
        <begin position="23"/>
        <end position="795"/>
    </location>
</feature>
<dbReference type="PANTHER" id="PTHR38478">
    <property type="entry name" value="PEPTIDASE M1A AND M12B"/>
    <property type="match status" value="1"/>
</dbReference>
<dbReference type="PANTHER" id="PTHR38478:SF1">
    <property type="entry name" value="ZINC DEPENDENT METALLOPROTEASE DOMAIN LIPOPROTEIN"/>
    <property type="match status" value="1"/>
</dbReference>
<evidence type="ECO:0000313" key="4">
    <source>
        <dbReference type="EMBL" id="SMX48960.1"/>
    </source>
</evidence>
<dbReference type="CDD" id="cd04276">
    <property type="entry name" value="ZnMc_MMP_like_2"/>
    <property type="match status" value="1"/>
</dbReference>
<proteinExistence type="predicted"/>
<dbReference type="Pfam" id="PF17148">
    <property type="entry name" value="DUF5117"/>
    <property type="match status" value="1"/>
</dbReference>
<evidence type="ECO:0000313" key="5">
    <source>
        <dbReference type="Proteomes" id="UP000202485"/>
    </source>
</evidence>
<dbReference type="SUPFAM" id="SSF55486">
    <property type="entry name" value="Metalloproteases ('zincins'), catalytic domain"/>
    <property type="match status" value="1"/>
</dbReference>
<evidence type="ECO:0000256" key="1">
    <source>
        <dbReference type="SAM" id="SignalP"/>
    </source>
</evidence>
<dbReference type="InterPro" id="IPR033413">
    <property type="entry name" value="DUF5117"/>
</dbReference>
<gene>
    <name evidence="4" type="ORF">RUA8715_03570</name>
</gene>
<evidence type="ECO:0008006" key="6">
    <source>
        <dbReference type="Google" id="ProtNLM"/>
    </source>
</evidence>